<evidence type="ECO:0000256" key="5">
    <source>
        <dbReference type="ARBA" id="ARBA00022679"/>
    </source>
</evidence>
<feature type="region of interest" description="Disordered" evidence="15">
    <location>
        <begin position="188"/>
        <end position="215"/>
    </location>
</feature>
<keyword evidence="18" id="KW-1185">Reference proteome</keyword>
<proteinExistence type="predicted"/>
<keyword evidence="14" id="KW-0325">Glycoprotein</keyword>
<keyword evidence="7" id="KW-0732">Signal</keyword>
<gene>
    <name evidence="17" type="ORF">HHK36_015995</name>
</gene>
<evidence type="ECO:0000313" key="18">
    <source>
        <dbReference type="Proteomes" id="UP000655225"/>
    </source>
</evidence>
<dbReference type="GO" id="GO:0004674">
    <property type="term" value="F:protein serine/threonine kinase activity"/>
    <property type="evidence" value="ECO:0007669"/>
    <property type="project" value="UniProtKB-KW"/>
</dbReference>
<evidence type="ECO:0000256" key="4">
    <source>
        <dbReference type="ARBA" id="ARBA00022614"/>
    </source>
</evidence>
<keyword evidence="11" id="KW-0067">ATP-binding</keyword>
<dbReference type="PROSITE" id="PS00108">
    <property type="entry name" value="PROTEIN_KINASE_ST"/>
    <property type="match status" value="1"/>
</dbReference>
<dbReference type="PROSITE" id="PS50011">
    <property type="entry name" value="PROTEIN_KINASE_DOM"/>
    <property type="match status" value="1"/>
</dbReference>
<evidence type="ECO:0000256" key="12">
    <source>
        <dbReference type="ARBA" id="ARBA00022989"/>
    </source>
</evidence>
<evidence type="ECO:0000256" key="11">
    <source>
        <dbReference type="ARBA" id="ARBA00022840"/>
    </source>
</evidence>
<evidence type="ECO:0000259" key="16">
    <source>
        <dbReference type="PROSITE" id="PS50011"/>
    </source>
</evidence>
<dbReference type="InterPro" id="IPR008271">
    <property type="entry name" value="Ser/Thr_kinase_AS"/>
</dbReference>
<protein>
    <recommendedName>
        <fullName evidence="2">non-specific serine/threonine protein kinase</fullName>
        <ecNumber evidence="2">2.7.11.1</ecNumber>
    </recommendedName>
</protein>
<evidence type="ECO:0000313" key="17">
    <source>
        <dbReference type="EMBL" id="KAF8397088.1"/>
    </source>
</evidence>
<dbReference type="GO" id="GO:0016020">
    <property type="term" value="C:membrane"/>
    <property type="evidence" value="ECO:0007669"/>
    <property type="project" value="UniProtKB-SubCell"/>
</dbReference>
<feature type="compositionally biased region" description="Low complexity" evidence="15">
    <location>
        <begin position="506"/>
        <end position="520"/>
    </location>
</feature>
<keyword evidence="3" id="KW-0723">Serine/threonine-protein kinase</keyword>
<evidence type="ECO:0000256" key="14">
    <source>
        <dbReference type="ARBA" id="ARBA00023180"/>
    </source>
</evidence>
<evidence type="ECO:0000256" key="13">
    <source>
        <dbReference type="ARBA" id="ARBA00023136"/>
    </source>
</evidence>
<accession>A0A834Z2Q0</accession>
<feature type="compositionally biased region" description="Low complexity" evidence="15">
    <location>
        <begin position="195"/>
        <end position="205"/>
    </location>
</feature>
<feature type="region of interest" description="Disordered" evidence="15">
    <location>
        <begin position="1"/>
        <end position="39"/>
    </location>
</feature>
<evidence type="ECO:0000256" key="2">
    <source>
        <dbReference type="ARBA" id="ARBA00012513"/>
    </source>
</evidence>
<evidence type="ECO:0000256" key="7">
    <source>
        <dbReference type="ARBA" id="ARBA00022729"/>
    </source>
</evidence>
<keyword evidence="13" id="KW-0472">Membrane</keyword>
<sequence length="568" mass="62114">MLGSPSPQGRKVKECKSDLQTYSRSGRRAEMPEHSNARIEGGKVGVLEEVHPDRNLSCSQIEMVSAKGRSRPEIMRSISGPAPTILSSEVEFGFVEQFDGLKSLCSEEGSGNRKQLMFLMEKGNFPESFKADLSNFLPAGRGNRSTGREESLGLEEVTDWVLSHMEGLSKFLSIPIEEHEAEANELFRKRRKSGKSGVASSVSKVAEGRKGTPQTSKVGCRFLPLLQDQLENPKRHLRHWSVVMGPGRVMTVSEAPPAKKGGYGKISGRQPQTKAVPEKASVKEASPVEGSSKICGGCDVTAKFREPLSFAMRLRIALDSAQGILYLHTEADPPIFHRDIKASNILLNSKFTAKVADFGLSLLAPVPDGEGIVPGHVSTMVKGTPGYLDPEYFLTHNLTDKSDVYSLGVVFLELLTGMQPILHGKNIVREVNAAYQSGITFAVIDNRIGSYPPQCVKKFMELALRCCRDETEARPSMLEVVRELEDIWHMMPESDAIPSGTTGTNSEEVVVTPPSTSSSSISRNHPCMYSGEVEITLRSSSIPRNPYVLLDISGSNLLSDVDPTINPR</sequence>
<evidence type="ECO:0000256" key="1">
    <source>
        <dbReference type="ARBA" id="ARBA00004167"/>
    </source>
</evidence>
<evidence type="ECO:0000256" key="9">
    <source>
        <dbReference type="ARBA" id="ARBA00022741"/>
    </source>
</evidence>
<feature type="region of interest" description="Disordered" evidence="15">
    <location>
        <begin position="497"/>
        <end position="524"/>
    </location>
</feature>
<reference evidence="17 18" key="1">
    <citation type="submission" date="2020-04" db="EMBL/GenBank/DDBJ databases">
        <title>Plant Genome Project.</title>
        <authorList>
            <person name="Zhang R.-G."/>
        </authorList>
    </citation>
    <scope>NUCLEOTIDE SEQUENCE [LARGE SCALE GENOMIC DNA]</scope>
    <source>
        <strain evidence="17">YNK0</strain>
        <tissue evidence="17">Leaf</tissue>
    </source>
</reference>
<name>A0A834Z2Q0_TETSI</name>
<dbReference type="SMART" id="SM00220">
    <property type="entry name" value="S_TKc"/>
    <property type="match status" value="1"/>
</dbReference>
<feature type="domain" description="Protein kinase" evidence="16">
    <location>
        <begin position="114"/>
        <end position="489"/>
    </location>
</feature>
<dbReference type="PANTHER" id="PTHR45974:SF134">
    <property type="entry name" value="OS01G0960400 PROTEIN"/>
    <property type="match status" value="1"/>
</dbReference>
<evidence type="ECO:0000256" key="3">
    <source>
        <dbReference type="ARBA" id="ARBA00022527"/>
    </source>
</evidence>
<keyword evidence="5" id="KW-0808">Transferase</keyword>
<dbReference type="PANTHER" id="PTHR45974">
    <property type="entry name" value="RECEPTOR-LIKE PROTEIN 55"/>
    <property type="match status" value="1"/>
</dbReference>
<dbReference type="Gene3D" id="1.10.510.10">
    <property type="entry name" value="Transferase(Phosphotransferase) domain 1"/>
    <property type="match status" value="1"/>
</dbReference>
<keyword evidence="4" id="KW-0433">Leucine-rich repeat</keyword>
<dbReference type="FunFam" id="1.10.510.10:FF:000453">
    <property type="entry name" value="LRR receptor-like serine/threonine-protein kinase HSL2"/>
    <property type="match status" value="1"/>
</dbReference>
<keyword evidence="8" id="KW-0677">Repeat</keyword>
<comment type="subcellular location">
    <subcellularLocation>
        <location evidence="1">Membrane</location>
        <topology evidence="1">Single-pass membrane protein</topology>
    </subcellularLocation>
</comment>
<dbReference type="InterPro" id="IPR000719">
    <property type="entry name" value="Prot_kinase_dom"/>
</dbReference>
<dbReference type="Pfam" id="PF00069">
    <property type="entry name" value="Pkinase"/>
    <property type="match status" value="1"/>
</dbReference>
<evidence type="ECO:0000256" key="6">
    <source>
        <dbReference type="ARBA" id="ARBA00022692"/>
    </source>
</evidence>
<keyword evidence="12" id="KW-1133">Transmembrane helix</keyword>
<dbReference type="InterPro" id="IPR011009">
    <property type="entry name" value="Kinase-like_dom_sf"/>
</dbReference>
<feature type="region of interest" description="Disordered" evidence="15">
    <location>
        <begin position="254"/>
        <end position="276"/>
    </location>
</feature>
<evidence type="ECO:0000256" key="15">
    <source>
        <dbReference type="SAM" id="MobiDB-lite"/>
    </source>
</evidence>
<dbReference type="SUPFAM" id="SSF56112">
    <property type="entry name" value="Protein kinase-like (PK-like)"/>
    <property type="match status" value="1"/>
</dbReference>
<dbReference type="Proteomes" id="UP000655225">
    <property type="component" value="Unassembled WGS sequence"/>
</dbReference>
<dbReference type="OrthoDB" id="4062651at2759"/>
<dbReference type="EMBL" id="JABCRI010000011">
    <property type="protein sequence ID" value="KAF8397088.1"/>
    <property type="molecule type" value="Genomic_DNA"/>
</dbReference>
<evidence type="ECO:0000256" key="8">
    <source>
        <dbReference type="ARBA" id="ARBA00022737"/>
    </source>
</evidence>
<dbReference type="GO" id="GO:0005524">
    <property type="term" value="F:ATP binding"/>
    <property type="evidence" value="ECO:0007669"/>
    <property type="project" value="UniProtKB-KW"/>
</dbReference>
<keyword evidence="9" id="KW-0547">Nucleotide-binding</keyword>
<dbReference type="AlphaFoldDB" id="A0A834Z2Q0"/>
<keyword evidence="10" id="KW-0418">Kinase</keyword>
<evidence type="ECO:0000256" key="10">
    <source>
        <dbReference type="ARBA" id="ARBA00022777"/>
    </source>
</evidence>
<organism evidence="17 18">
    <name type="scientific">Tetracentron sinense</name>
    <name type="common">Spur-leaf</name>
    <dbReference type="NCBI Taxonomy" id="13715"/>
    <lineage>
        <taxon>Eukaryota</taxon>
        <taxon>Viridiplantae</taxon>
        <taxon>Streptophyta</taxon>
        <taxon>Embryophyta</taxon>
        <taxon>Tracheophyta</taxon>
        <taxon>Spermatophyta</taxon>
        <taxon>Magnoliopsida</taxon>
        <taxon>Trochodendrales</taxon>
        <taxon>Trochodendraceae</taxon>
        <taxon>Tetracentron</taxon>
    </lineage>
</organism>
<comment type="caution">
    <text evidence="17">The sequence shown here is derived from an EMBL/GenBank/DDBJ whole genome shotgun (WGS) entry which is preliminary data.</text>
</comment>
<feature type="compositionally biased region" description="Basic and acidic residues" evidence="15">
    <location>
        <begin position="27"/>
        <end position="39"/>
    </location>
</feature>
<keyword evidence="6" id="KW-0812">Transmembrane</keyword>
<dbReference type="EC" id="2.7.11.1" evidence="2"/>